<name>A0A3B1BSD3_9ZZZZ</name>
<dbReference type="EMBL" id="UOGB01000003">
    <property type="protein sequence ID" value="VAX15103.1"/>
    <property type="molecule type" value="Genomic_DNA"/>
</dbReference>
<proteinExistence type="predicted"/>
<organism evidence="1">
    <name type="scientific">hydrothermal vent metagenome</name>
    <dbReference type="NCBI Taxonomy" id="652676"/>
    <lineage>
        <taxon>unclassified sequences</taxon>
        <taxon>metagenomes</taxon>
        <taxon>ecological metagenomes</taxon>
    </lineage>
</organism>
<sequence>MADDLKSAGKWAKELNVSDKKFKDALKESGIKPDSQKGACKYYSKKTADKIKKKIK</sequence>
<gene>
    <name evidence="1" type="ORF">MNBD_NITROSPINAE03-1847</name>
</gene>
<protein>
    <submittedName>
        <fullName evidence="1">Uncharacterized protein</fullName>
    </submittedName>
</protein>
<accession>A0A3B1BSD3</accession>
<evidence type="ECO:0000313" key="1">
    <source>
        <dbReference type="EMBL" id="VAX15103.1"/>
    </source>
</evidence>
<reference evidence="1" key="1">
    <citation type="submission" date="2018-06" db="EMBL/GenBank/DDBJ databases">
        <authorList>
            <person name="Zhirakovskaya E."/>
        </authorList>
    </citation>
    <scope>NUCLEOTIDE SEQUENCE</scope>
</reference>
<dbReference type="AlphaFoldDB" id="A0A3B1BSD3"/>